<proteinExistence type="predicted"/>
<organism evidence="1 2">
    <name type="scientific">Brassica cretica</name>
    <name type="common">Mustard</name>
    <dbReference type="NCBI Taxonomy" id="69181"/>
    <lineage>
        <taxon>Eukaryota</taxon>
        <taxon>Viridiplantae</taxon>
        <taxon>Streptophyta</taxon>
        <taxon>Embryophyta</taxon>
        <taxon>Tracheophyta</taxon>
        <taxon>Spermatophyta</taxon>
        <taxon>Magnoliopsida</taxon>
        <taxon>eudicotyledons</taxon>
        <taxon>Gunneridae</taxon>
        <taxon>Pentapetalae</taxon>
        <taxon>rosids</taxon>
        <taxon>malvids</taxon>
        <taxon>Brassicales</taxon>
        <taxon>Brassicaceae</taxon>
        <taxon>Brassiceae</taxon>
        <taxon>Brassica</taxon>
    </lineage>
</organism>
<dbReference type="EMBL" id="QGKV02000759">
    <property type="protein sequence ID" value="KAF3565119.1"/>
    <property type="molecule type" value="Genomic_DNA"/>
</dbReference>
<sequence length="170" mass="19013">MALGSHWSSWCGDMLGRERRITQPVFLQGSVAAIAGALLGLRVGFKRCVASGISPALVAIARLCATPEMPWEVPAFKATRKTSPSRGPHQRFQCHRFKVNQHPVADVMPVLLKSGQSASREEVVEEMKNCRSMKQHWCRSTVMPEYGLSIFYGRLKPRSNHILPEYSCMT</sequence>
<comment type="caution">
    <text evidence="1">The sequence shown here is derived from an EMBL/GenBank/DDBJ whole genome shotgun (WGS) entry which is preliminary data.</text>
</comment>
<gene>
    <name evidence="1" type="ORF">DY000_02016148</name>
</gene>
<keyword evidence="2" id="KW-1185">Reference proteome</keyword>
<evidence type="ECO:0000313" key="1">
    <source>
        <dbReference type="EMBL" id="KAF3565119.1"/>
    </source>
</evidence>
<accession>A0ABQ7D0E0</accession>
<evidence type="ECO:0000313" key="2">
    <source>
        <dbReference type="Proteomes" id="UP000266723"/>
    </source>
</evidence>
<protein>
    <submittedName>
        <fullName evidence="1">Uncharacterized protein</fullName>
    </submittedName>
</protein>
<dbReference type="Proteomes" id="UP000266723">
    <property type="component" value="Unassembled WGS sequence"/>
</dbReference>
<reference evidence="1 2" key="1">
    <citation type="journal article" date="2020" name="BMC Genomics">
        <title>Intraspecific diversification of the crop wild relative Brassica cretica Lam. using demographic model selection.</title>
        <authorList>
            <person name="Kioukis A."/>
            <person name="Michalopoulou V.A."/>
            <person name="Briers L."/>
            <person name="Pirintsos S."/>
            <person name="Studholme D.J."/>
            <person name="Pavlidis P."/>
            <person name="Sarris P.F."/>
        </authorList>
    </citation>
    <scope>NUCLEOTIDE SEQUENCE [LARGE SCALE GENOMIC DNA]</scope>
    <source>
        <strain evidence="2">cv. PFS-1207/04</strain>
    </source>
</reference>
<name>A0ABQ7D0E0_BRACR</name>